<reference evidence="10" key="2">
    <citation type="journal article" date="2017" name="J. Anim. Genet.">
        <title>Multiple reference genome sequences of hot pepper reveal the massive evolution of plant disease resistance genes by retroduplication.</title>
        <authorList>
            <person name="Kim S."/>
            <person name="Park J."/>
            <person name="Yeom S.-I."/>
            <person name="Kim Y.-M."/>
            <person name="Seo E."/>
            <person name="Kim K.-T."/>
            <person name="Kim M.-S."/>
            <person name="Lee J.M."/>
            <person name="Cheong K."/>
            <person name="Shin H.-S."/>
            <person name="Kim S.-B."/>
            <person name="Han K."/>
            <person name="Lee J."/>
            <person name="Park M."/>
            <person name="Lee H.-A."/>
            <person name="Lee H.-Y."/>
            <person name="Lee Y."/>
            <person name="Oh S."/>
            <person name="Lee J.H."/>
            <person name="Choi E."/>
            <person name="Choi E."/>
            <person name="Lee S.E."/>
            <person name="Jeon J."/>
            <person name="Kim H."/>
            <person name="Choi G."/>
            <person name="Song H."/>
            <person name="Lee J."/>
            <person name="Lee S.-C."/>
            <person name="Kwon J.-K."/>
            <person name="Lee H.-Y."/>
            <person name="Koo N."/>
            <person name="Hong Y."/>
            <person name="Kim R.W."/>
            <person name="Kang W.-H."/>
            <person name="Huh J.H."/>
            <person name="Kang B.-C."/>
            <person name="Yang T.-J."/>
            <person name="Lee Y.-H."/>
            <person name="Bennetzen J.L."/>
            <person name="Choi D."/>
        </authorList>
    </citation>
    <scope>NUCLEOTIDE SEQUENCE [LARGE SCALE GENOMIC DNA]</scope>
    <source>
        <strain evidence="10">cv. PBC81</strain>
    </source>
</reference>
<dbReference type="STRING" id="33114.A0A2G2WTK1"/>
<feature type="compositionally biased region" description="Polar residues" evidence="8">
    <location>
        <begin position="113"/>
        <end position="130"/>
    </location>
</feature>
<dbReference type="Pfam" id="PF02167">
    <property type="entry name" value="Cytochrom_C1"/>
    <property type="match status" value="1"/>
</dbReference>
<keyword evidence="10" id="KW-1185">Reference proteome</keyword>
<feature type="region of interest" description="Disordered" evidence="8">
    <location>
        <begin position="113"/>
        <end position="189"/>
    </location>
</feature>
<organism evidence="9 10">
    <name type="scientific">Capsicum baccatum</name>
    <name type="common">Peruvian pepper</name>
    <dbReference type="NCBI Taxonomy" id="33114"/>
    <lineage>
        <taxon>Eukaryota</taxon>
        <taxon>Viridiplantae</taxon>
        <taxon>Streptophyta</taxon>
        <taxon>Embryophyta</taxon>
        <taxon>Tracheophyta</taxon>
        <taxon>Spermatophyta</taxon>
        <taxon>Magnoliopsida</taxon>
        <taxon>eudicotyledons</taxon>
        <taxon>Gunneridae</taxon>
        <taxon>Pentapetalae</taxon>
        <taxon>asterids</taxon>
        <taxon>lamiids</taxon>
        <taxon>Solanales</taxon>
        <taxon>Solanaceae</taxon>
        <taxon>Solanoideae</taxon>
        <taxon>Capsiceae</taxon>
        <taxon>Capsicum</taxon>
    </lineage>
</organism>
<dbReference type="GO" id="GO:0020037">
    <property type="term" value="F:heme binding"/>
    <property type="evidence" value="ECO:0007669"/>
    <property type="project" value="InterPro"/>
</dbReference>
<evidence type="ECO:0000313" key="9">
    <source>
        <dbReference type="EMBL" id="PHT48532.1"/>
    </source>
</evidence>
<gene>
    <name evidence="9" type="ORF">CQW23_12740</name>
</gene>
<comment type="caution">
    <text evidence="9">The sequence shown here is derived from an EMBL/GenBank/DDBJ whole genome shotgun (WGS) entry which is preliminary data.</text>
</comment>
<dbReference type="EMBL" id="MLFT02000005">
    <property type="protein sequence ID" value="PHT48532.1"/>
    <property type="molecule type" value="Genomic_DNA"/>
</dbReference>
<reference evidence="9 10" key="1">
    <citation type="journal article" date="2017" name="Genome Biol.">
        <title>New reference genome sequences of hot pepper reveal the massive evolution of plant disease-resistance genes by retroduplication.</title>
        <authorList>
            <person name="Kim S."/>
            <person name="Park J."/>
            <person name="Yeom S.I."/>
            <person name="Kim Y.M."/>
            <person name="Seo E."/>
            <person name="Kim K.T."/>
            <person name="Kim M.S."/>
            <person name="Lee J.M."/>
            <person name="Cheong K."/>
            <person name="Shin H.S."/>
            <person name="Kim S.B."/>
            <person name="Han K."/>
            <person name="Lee J."/>
            <person name="Park M."/>
            <person name="Lee H.A."/>
            <person name="Lee H.Y."/>
            <person name="Lee Y."/>
            <person name="Oh S."/>
            <person name="Lee J.H."/>
            <person name="Choi E."/>
            <person name="Choi E."/>
            <person name="Lee S.E."/>
            <person name="Jeon J."/>
            <person name="Kim H."/>
            <person name="Choi G."/>
            <person name="Song H."/>
            <person name="Lee J."/>
            <person name="Lee S.C."/>
            <person name="Kwon J.K."/>
            <person name="Lee H.Y."/>
            <person name="Koo N."/>
            <person name="Hong Y."/>
            <person name="Kim R.W."/>
            <person name="Kang W.H."/>
            <person name="Huh J.H."/>
            <person name="Kang B.C."/>
            <person name="Yang T.J."/>
            <person name="Lee Y.H."/>
            <person name="Bennetzen J.L."/>
            <person name="Choi D."/>
        </authorList>
    </citation>
    <scope>NUCLEOTIDE SEQUENCE [LARGE SCALE GENOMIC DNA]</scope>
    <source>
        <strain evidence="10">cv. PBC81</strain>
    </source>
</reference>
<dbReference type="GO" id="GO:0016020">
    <property type="term" value="C:membrane"/>
    <property type="evidence" value="ECO:0007669"/>
    <property type="project" value="UniProtKB-SubCell"/>
</dbReference>
<evidence type="ECO:0000256" key="1">
    <source>
        <dbReference type="ARBA" id="ARBA00004370"/>
    </source>
</evidence>
<keyword evidence="7" id="KW-0472">Membrane</keyword>
<evidence type="ECO:0000256" key="3">
    <source>
        <dbReference type="ARBA" id="ARBA00022692"/>
    </source>
</evidence>
<evidence type="ECO:0000313" key="10">
    <source>
        <dbReference type="Proteomes" id="UP000224567"/>
    </source>
</evidence>
<dbReference type="GO" id="GO:0009055">
    <property type="term" value="F:electron transfer activity"/>
    <property type="evidence" value="ECO:0007669"/>
    <property type="project" value="InterPro"/>
</dbReference>
<name>A0A2G2WTK1_CAPBA</name>
<dbReference type="Proteomes" id="UP000224567">
    <property type="component" value="Unassembled WGS sequence"/>
</dbReference>
<keyword evidence="3" id="KW-0812">Transmembrane</keyword>
<sequence length="294" mass="32275">MLRSLDLPARVHSAIYYEKVSYIKEKIKAMEAEIEVFEGPNDEGEMFTLGSKLSDHFSLPCANEAAVRIGHTLKEFSFNPTLQSTSNPSSSGGTPQMEAKFEDMWTLESLQHTQASRTATNRSDPPSSSHMRLRNPSLAPRGENSKGVYDMPANKTPSSPLKDGQTRAIKTQRKKPPNQGAPPENSIMSHPVYSKFNVLNKNIPDAKNFKAETVADKTTKVMSINSQDVPNLPTHLIRDHKPNALGTTTSLSGQDITIEVTSLKSSSTNQQTISRNGKSIPSLKTVSYQTLTSS</sequence>
<evidence type="ECO:0000256" key="7">
    <source>
        <dbReference type="ARBA" id="ARBA00023136"/>
    </source>
</evidence>
<dbReference type="InterPro" id="IPR036909">
    <property type="entry name" value="Cyt_c-like_dom_sf"/>
</dbReference>
<dbReference type="InterPro" id="IPR002326">
    <property type="entry name" value="Cyt_c1"/>
</dbReference>
<accession>A0A2G2WTK1</accession>
<evidence type="ECO:0000256" key="6">
    <source>
        <dbReference type="ARBA" id="ARBA00023004"/>
    </source>
</evidence>
<dbReference type="GO" id="GO:0046872">
    <property type="term" value="F:metal ion binding"/>
    <property type="evidence" value="ECO:0007669"/>
    <property type="project" value="UniProtKB-KW"/>
</dbReference>
<protein>
    <submittedName>
        <fullName evidence="9">Cytochrome c1-1, heme protein, mitochondrial</fullName>
    </submittedName>
</protein>
<evidence type="ECO:0000256" key="4">
    <source>
        <dbReference type="ARBA" id="ARBA00022723"/>
    </source>
</evidence>
<proteinExistence type="predicted"/>
<evidence type="ECO:0000256" key="5">
    <source>
        <dbReference type="ARBA" id="ARBA00022989"/>
    </source>
</evidence>
<comment type="subcellular location">
    <subcellularLocation>
        <location evidence="1">Membrane</location>
    </subcellularLocation>
</comment>
<keyword evidence="4" id="KW-0479">Metal-binding</keyword>
<evidence type="ECO:0000256" key="8">
    <source>
        <dbReference type="SAM" id="MobiDB-lite"/>
    </source>
</evidence>
<keyword evidence="6" id="KW-0408">Iron</keyword>
<dbReference type="Gene3D" id="1.10.760.10">
    <property type="entry name" value="Cytochrome c-like domain"/>
    <property type="match status" value="1"/>
</dbReference>
<keyword evidence="5" id="KW-1133">Transmembrane helix</keyword>
<evidence type="ECO:0000256" key="2">
    <source>
        <dbReference type="ARBA" id="ARBA00022617"/>
    </source>
</evidence>
<dbReference type="AlphaFoldDB" id="A0A2G2WTK1"/>
<keyword evidence="2" id="KW-0349">Heme</keyword>